<name>A0A928KW46_9FIRM</name>
<dbReference type="Proteomes" id="UP000754750">
    <property type="component" value="Unassembled WGS sequence"/>
</dbReference>
<dbReference type="EMBL" id="SVNY01000002">
    <property type="protein sequence ID" value="MBE6832719.1"/>
    <property type="molecule type" value="Genomic_DNA"/>
</dbReference>
<evidence type="ECO:0000313" key="2">
    <source>
        <dbReference type="Proteomes" id="UP000754750"/>
    </source>
</evidence>
<sequence>MSASLRPGIPANRRQRMQCFVTVFSIVESYVKIMNRIETNQKQNCFRSNIGFEDLSILTPHRFSLFPFFSALLSNEQTESFQPNSSEKLIPSNKKAGGQKKLPAHFIIAIDAIFYLLHWPIYWSNSSNNSLQFICHSPYLFPSLNFI</sequence>
<comment type="caution">
    <text evidence="1">The sequence shown here is derived from an EMBL/GenBank/DDBJ whole genome shotgun (WGS) entry which is preliminary data.</text>
</comment>
<reference evidence="1" key="1">
    <citation type="submission" date="2019-04" db="EMBL/GenBank/DDBJ databases">
        <title>Evolution of Biomass-Degrading Anaerobic Consortia Revealed by Metagenomics.</title>
        <authorList>
            <person name="Peng X."/>
        </authorList>
    </citation>
    <scope>NUCLEOTIDE SEQUENCE</scope>
    <source>
        <strain evidence="1">SIG551</strain>
    </source>
</reference>
<evidence type="ECO:0000313" key="1">
    <source>
        <dbReference type="EMBL" id="MBE6832719.1"/>
    </source>
</evidence>
<organism evidence="1 2">
    <name type="scientific">Faecalispora sporosphaeroides</name>
    <dbReference type="NCBI Taxonomy" id="1549"/>
    <lineage>
        <taxon>Bacteria</taxon>
        <taxon>Bacillati</taxon>
        <taxon>Bacillota</taxon>
        <taxon>Clostridia</taxon>
        <taxon>Eubacteriales</taxon>
        <taxon>Oscillospiraceae</taxon>
        <taxon>Faecalispora</taxon>
    </lineage>
</organism>
<proteinExistence type="predicted"/>
<protein>
    <submittedName>
        <fullName evidence="1">Uncharacterized protein</fullName>
    </submittedName>
</protein>
<gene>
    <name evidence="1" type="ORF">E7512_03935</name>
</gene>
<dbReference type="AlphaFoldDB" id="A0A928KW46"/>
<dbReference type="RefSeq" id="WP_326840019.1">
    <property type="nucleotide sequence ID" value="NZ_SVNY01000002.1"/>
</dbReference>
<accession>A0A928KW46</accession>